<dbReference type="Gene3D" id="2.30.110.10">
    <property type="entry name" value="Electron Transport, Fmn-binding Protein, Chain A"/>
    <property type="match status" value="1"/>
</dbReference>
<feature type="region of interest" description="Disordered" evidence="1">
    <location>
        <begin position="146"/>
        <end position="178"/>
    </location>
</feature>
<name>A0A8H6YW01_9AGAR</name>
<protein>
    <submittedName>
        <fullName evidence="3">Pyridox-oxase-2 domain-containing protein</fullName>
    </submittedName>
</protein>
<dbReference type="InterPro" id="IPR012349">
    <property type="entry name" value="Split_barrel_FMN-bd"/>
</dbReference>
<evidence type="ECO:0000313" key="3">
    <source>
        <dbReference type="EMBL" id="KAF7367448.1"/>
    </source>
</evidence>
<dbReference type="SUPFAM" id="SSF50475">
    <property type="entry name" value="FMN-binding split barrel"/>
    <property type="match status" value="1"/>
</dbReference>
<dbReference type="PANTHER" id="PTHR28243">
    <property type="entry name" value="AGL049CP"/>
    <property type="match status" value="1"/>
</dbReference>
<feature type="compositionally biased region" description="Basic and acidic residues" evidence="1">
    <location>
        <begin position="156"/>
        <end position="178"/>
    </location>
</feature>
<dbReference type="Pfam" id="PF12766">
    <property type="entry name" value="Pyridox_oxase_2"/>
    <property type="match status" value="1"/>
</dbReference>
<comment type="caution">
    <text evidence="3">The sequence shown here is derived from an EMBL/GenBank/DDBJ whole genome shotgun (WGS) entry which is preliminary data.</text>
</comment>
<reference evidence="3" key="1">
    <citation type="submission" date="2020-05" db="EMBL/GenBank/DDBJ databases">
        <title>Mycena genomes resolve the evolution of fungal bioluminescence.</title>
        <authorList>
            <person name="Tsai I.J."/>
        </authorList>
    </citation>
    <scope>NUCLEOTIDE SEQUENCE</scope>
    <source>
        <strain evidence="3">160909Yilan</strain>
    </source>
</reference>
<organism evidence="3 4">
    <name type="scientific">Mycena sanguinolenta</name>
    <dbReference type="NCBI Taxonomy" id="230812"/>
    <lineage>
        <taxon>Eukaryota</taxon>
        <taxon>Fungi</taxon>
        <taxon>Dikarya</taxon>
        <taxon>Basidiomycota</taxon>
        <taxon>Agaricomycotina</taxon>
        <taxon>Agaricomycetes</taxon>
        <taxon>Agaricomycetidae</taxon>
        <taxon>Agaricales</taxon>
        <taxon>Marasmiineae</taxon>
        <taxon>Mycenaceae</taxon>
        <taxon>Mycena</taxon>
    </lineage>
</organism>
<evidence type="ECO:0000259" key="2">
    <source>
        <dbReference type="Pfam" id="PF12766"/>
    </source>
</evidence>
<dbReference type="EMBL" id="JACAZH010000005">
    <property type="protein sequence ID" value="KAF7367448.1"/>
    <property type="molecule type" value="Genomic_DNA"/>
</dbReference>
<dbReference type="InterPro" id="IPR024624">
    <property type="entry name" value="Pyridox_Oxase_Alr4036_FMN-bd"/>
</dbReference>
<dbReference type="Proteomes" id="UP000623467">
    <property type="component" value="Unassembled WGS sequence"/>
</dbReference>
<sequence>MQMAVPRWKVALEKALAAHSKSSVIQLASIDPSTPVPHVRSLIFRGWVSPTDNPTHPLLLATTDVRTPKTAQMIANPHVQIVWWIDGSQEQYRIAGTAHIIPSPGHVLHKHFLHTIQPFSEGETYDWEAKRIEVFKSMSPMMKASWCRPTPGSRLEGGEDEAKKWPTELEEPKPGDEEGKRLWEMSLSNFALVIVEPQDVDYIELKPIPNRRTRFWRPSEGVWNEEALVP</sequence>
<keyword evidence="4" id="KW-1185">Reference proteome</keyword>
<gene>
    <name evidence="3" type="ORF">MSAN_00807600</name>
</gene>
<dbReference type="GO" id="GO:0010181">
    <property type="term" value="F:FMN binding"/>
    <property type="evidence" value="ECO:0007669"/>
    <property type="project" value="InterPro"/>
</dbReference>
<evidence type="ECO:0000313" key="4">
    <source>
        <dbReference type="Proteomes" id="UP000623467"/>
    </source>
</evidence>
<evidence type="ECO:0000256" key="1">
    <source>
        <dbReference type="SAM" id="MobiDB-lite"/>
    </source>
</evidence>
<dbReference type="PANTHER" id="PTHR28243:SF1">
    <property type="entry name" value="PYRIDOXAMINE 5'-PHOSPHATE OXIDASE ALR4036 FAMILY FMN-BINDING DOMAIN-CONTAINING PROTEIN"/>
    <property type="match status" value="1"/>
</dbReference>
<dbReference type="AlphaFoldDB" id="A0A8H6YW01"/>
<accession>A0A8H6YW01</accession>
<dbReference type="OrthoDB" id="434253at2759"/>
<proteinExistence type="predicted"/>
<feature type="domain" description="Pyridoxamine 5'-phosphate oxidase Alr4036 family FMN-binding" evidence="2">
    <location>
        <begin position="6"/>
        <end position="101"/>
    </location>
</feature>